<name>A0A2G8QYD5_9RHOB</name>
<accession>A0A2G8QYD5</accession>
<proteinExistence type="predicted"/>
<evidence type="ECO:0000313" key="3">
    <source>
        <dbReference type="EMBL" id="PIL14305.1"/>
    </source>
</evidence>
<keyword evidence="4" id="KW-1185">Reference proteome</keyword>
<reference evidence="3 4" key="1">
    <citation type="submission" date="2013-09" db="EMBL/GenBank/DDBJ databases">
        <title>Genome sequencing of Phaeobacter antarcticus sp. nov. SM1211.</title>
        <authorList>
            <person name="Zhang X.-Y."/>
            <person name="Liu C."/>
            <person name="Chen X.-L."/>
            <person name="Xie B.-B."/>
            <person name="Qin Q.-L."/>
            <person name="Rong J.-C."/>
            <person name="Zhang Y.-Z."/>
        </authorList>
    </citation>
    <scope>NUCLEOTIDE SEQUENCE [LARGE SCALE GENOMIC DNA]</scope>
    <source>
        <strain evidence="3 4">SM1211</strain>
    </source>
</reference>
<dbReference type="Proteomes" id="UP000231259">
    <property type="component" value="Unassembled WGS sequence"/>
</dbReference>
<gene>
    <name evidence="3" type="ORF">P775_26740</name>
</gene>
<feature type="region of interest" description="Disordered" evidence="1">
    <location>
        <begin position="45"/>
        <end position="72"/>
    </location>
</feature>
<dbReference type="Pfam" id="PF20066">
    <property type="entry name" value="Glyoxalase_8"/>
    <property type="match status" value="1"/>
</dbReference>
<protein>
    <recommendedName>
        <fullName evidence="2">Glyoxalase-related protein domain-containing protein</fullName>
    </recommendedName>
</protein>
<dbReference type="EMBL" id="AWWI01000181">
    <property type="protein sequence ID" value="PIL14305.1"/>
    <property type="molecule type" value="Genomic_DNA"/>
</dbReference>
<sequence length="72" mass="7721">MSQPFSGRIVALAKAGANTQISIQLDEPVDTVKFESFSNLRHHIRGVVGPDGHSPRQTSDGTPHLIIDMPSG</sequence>
<organism evidence="3 4">
    <name type="scientific">Puniceibacterium antarcticum</name>
    <dbReference type="NCBI Taxonomy" id="1206336"/>
    <lineage>
        <taxon>Bacteria</taxon>
        <taxon>Pseudomonadati</taxon>
        <taxon>Pseudomonadota</taxon>
        <taxon>Alphaproteobacteria</taxon>
        <taxon>Rhodobacterales</taxon>
        <taxon>Paracoccaceae</taxon>
        <taxon>Puniceibacterium</taxon>
    </lineage>
</organism>
<dbReference type="AlphaFoldDB" id="A0A2G8QYD5"/>
<evidence type="ECO:0000259" key="2">
    <source>
        <dbReference type="Pfam" id="PF20066"/>
    </source>
</evidence>
<evidence type="ECO:0000256" key="1">
    <source>
        <dbReference type="SAM" id="MobiDB-lite"/>
    </source>
</evidence>
<feature type="domain" description="Glyoxalase-related protein" evidence="2">
    <location>
        <begin position="2"/>
        <end position="68"/>
    </location>
</feature>
<evidence type="ECO:0000313" key="4">
    <source>
        <dbReference type="Proteomes" id="UP000231259"/>
    </source>
</evidence>
<comment type="caution">
    <text evidence="3">The sequence shown here is derived from an EMBL/GenBank/DDBJ whole genome shotgun (WGS) entry which is preliminary data.</text>
</comment>
<dbReference type="InterPro" id="IPR045517">
    <property type="entry name" value="Glyoxalase_8"/>
</dbReference>